<evidence type="ECO:0000313" key="1">
    <source>
        <dbReference type="EMBL" id="ERH31309.1"/>
    </source>
</evidence>
<dbReference type="HOGENOM" id="CLU_3211548_0_0_11"/>
<dbReference type="EMBL" id="AWSI01000015">
    <property type="protein sequence ID" value="ERH31309.1"/>
    <property type="molecule type" value="Genomic_DNA"/>
</dbReference>
<dbReference type="Proteomes" id="UP000016519">
    <property type="component" value="Unassembled WGS sequence"/>
</dbReference>
<evidence type="ECO:0000313" key="2">
    <source>
        <dbReference type="Proteomes" id="UP000016519"/>
    </source>
</evidence>
<proteinExistence type="predicted"/>
<name>U1RCI8_9BIFI</name>
<keyword evidence="2" id="KW-1185">Reference proteome</keyword>
<reference evidence="1 2" key="1">
    <citation type="submission" date="2013-08" db="EMBL/GenBank/DDBJ databases">
        <authorList>
            <person name="Weinstock G."/>
            <person name="Sodergren E."/>
            <person name="Wylie T."/>
            <person name="Fulton L."/>
            <person name="Fulton R."/>
            <person name="Fronick C."/>
            <person name="O'Laughlin M."/>
            <person name="Godfrey J."/>
            <person name="Miner T."/>
            <person name="Herter B."/>
            <person name="Appelbaum E."/>
            <person name="Cordes M."/>
            <person name="Lek S."/>
            <person name="Wollam A."/>
            <person name="Pepin K.H."/>
            <person name="Palsikar V.B."/>
            <person name="Mitreva M."/>
            <person name="Wilson R.K."/>
        </authorList>
    </citation>
    <scope>NUCLEOTIDE SEQUENCE [LARGE SCALE GENOMIC DNA]</scope>
    <source>
        <strain evidence="1 2">F0580</strain>
    </source>
</reference>
<accession>U1RCI8</accession>
<dbReference type="STRING" id="419015.HMPREF3214_00470"/>
<comment type="caution">
    <text evidence="1">The sequence shown here is derived from an EMBL/GenBank/DDBJ whole genome shotgun (WGS) entry which is preliminary data.</text>
</comment>
<protein>
    <submittedName>
        <fullName evidence="1">Uncharacterized protein</fullName>
    </submittedName>
</protein>
<organism evidence="1 2">
    <name type="scientific">Alloscardovia omnicolens F0580</name>
    <dbReference type="NCBI Taxonomy" id="1321816"/>
    <lineage>
        <taxon>Bacteria</taxon>
        <taxon>Bacillati</taxon>
        <taxon>Actinomycetota</taxon>
        <taxon>Actinomycetes</taxon>
        <taxon>Bifidobacteriales</taxon>
        <taxon>Bifidobacteriaceae</taxon>
        <taxon>Alloscardovia</taxon>
    </lineage>
</organism>
<gene>
    <name evidence="1" type="ORF">HMPREF9244_00553</name>
</gene>
<dbReference type="AlphaFoldDB" id="U1RCI8"/>
<sequence>MCFFVPFCNKSVAEQQEAFQQTANRLQTGAQRHVKALKGTGQHT</sequence>